<dbReference type="Proteomes" id="UP001549110">
    <property type="component" value="Unassembled WGS sequence"/>
</dbReference>
<dbReference type="RefSeq" id="WP_331927762.1">
    <property type="nucleotide sequence ID" value="NZ_JBEPLU010000002.1"/>
</dbReference>
<sequence length="125" mass="13203">MGKLELDFTHLSAAELDDQALAEISALLATSPGGRRLSAGGLIRLAAAGALLVARRPCGSYPEIVGVVAETPAGDHREVIVAVDETNARGLGKILGRRRRTRPSFASLFRRRDRAPLGFAGMARG</sequence>
<comment type="caution">
    <text evidence="1">The sequence shown here is derived from an EMBL/GenBank/DDBJ whole genome shotgun (WGS) entry which is preliminary data.</text>
</comment>
<reference evidence="1 2" key="1">
    <citation type="submission" date="2024-06" db="EMBL/GenBank/DDBJ databases">
        <title>Genomic Encyclopedia of Type Strains, Phase IV (KMG-IV): sequencing the most valuable type-strain genomes for metagenomic binning, comparative biology and taxonomic classification.</title>
        <authorList>
            <person name="Goeker M."/>
        </authorList>
    </citation>
    <scope>NUCLEOTIDE SEQUENCE [LARGE SCALE GENOMIC DNA]</scope>
    <source>
        <strain evidence="1 2">DSM 17809</strain>
    </source>
</reference>
<dbReference type="EMBL" id="JBEPLU010000002">
    <property type="protein sequence ID" value="MET3527960.1"/>
    <property type="molecule type" value="Genomic_DNA"/>
</dbReference>
<evidence type="ECO:0000313" key="1">
    <source>
        <dbReference type="EMBL" id="MET3527960.1"/>
    </source>
</evidence>
<protein>
    <submittedName>
        <fullName evidence="1">Uncharacterized protein</fullName>
    </submittedName>
</protein>
<accession>A0ABV2ELN9</accession>
<gene>
    <name evidence="1" type="ORF">ABID41_003078</name>
</gene>
<proteinExistence type="predicted"/>
<keyword evidence="2" id="KW-1185">Reference proteome</keyword>
<organism evidence="1 2">
    <name type="scientific">Phenylobacterium koreense</name>
    <dbReference type="NCBI Taxonomy" id="266125"/>
    <lineage>
        <taxon>Bacteria</taxon>
        <taxon>Pseudomonadati</taxon>
        <taxon>Pseudomonadota</taxon>
        <taxon>Alphaproteobacteria</taxon>
        <taxon>Caulobacterales</taxon>
        <taxon>Caulobacteraceae</taxon>
        <taxon>Phenylobacterium</taxon>
    </lineage>
</organism>
<name>A0ABV2ELN9_9CAUL</name>
<evidence type="ECO:0000313" key="2">
    <source>
        <dbReference type="Proteomes" id="UP001549110"/>
    </source>
</evidence>